<dbReference type="InterPro" id="IPR006685">
    <property type="entry name" value="MscS_channel_2nd"/>
</dbReference>
<feature type="transmembrane region" description="Helical" evidence="7">
    <location>
        <begin position="26"/>
        <end position="51"/>
    </location>
</feature>
<dbReference type="InterPro" id="IPR023408">
    <property type="entry name" value="MscS_beta-dom_sf"/>
</dbReference>
<evidence type="ECO:0000313" key="10">
    <source>
        <dbReference type="EMBL" id="SMX47077.1"/>
    </source>
</evidence>
<evidence type="ECO:0000256" key="6">
    <source>
        <dbReference type="ARBA" id="ARBA00023136"/>
    </source>
</evidence>
<dbReference type="InterPro" id="IPR049278">
    <property type="entry name" value="MS_channel_C"/>
</dbReference>
<evidence type="ECO:0000256" key="5">
    <source>
        <dbReference type="ARBA" id="ARBA00022989"/>
    </source>
</evidence>
<reference evidence="10 11" key="1">
    <citation type="submission" date="2017-05" db="EMBL/GenBank/DDBJ databases">
        <authorList>
            <person name="Song R."/>
            <person name="Chenine A.L."/>
            <person name="Ruprecht R.M."/>
        </authorList>
    </citation>
    <scope>NUCLEOTIDE SEQUENCE [LARGE SCALE GENOMIC DNA]</scope>
    <source>
        <strain evidence="10 11">CECT 8663</strain>
    </source>
</reference>
<dbReference type="Proteomes" id="UP000220836">
    <property type="component" value="Unassembled WGS sequence"/>
</dbReference>
<dbReference type="GO" id="GO:0008381">
    <property type="term" value="F:mechanosensitive monoatomic ion channel activity"/>
    <property type="evidence" value="ECO:0007669"/>
    <property type="project" value="UniProtKB-ARBA"/>
</dbReference>
<dbReference type="PANTHER" id="PTHR30566:SF5">
    <property type="entry name" value="MECHANOSENSITIVE ION CHANNEL PROTEIN 1, MITOCHONDRIAL-RELATED"/>
    <property type="match status" value="1"/>
</dbReference>
<feature type="domain" description="Mechanosensitive ion channel MscS C-terminal" evidence="9">
    <location>
        <begin position="260"/>
        <end position="347"/>
    </location>
</feature>
<protein>
    <submittedName>
        <fullName evidence="10">Low conductance mechanosensitive channel YnaI</fullName>
    </submittedName>
</protein>
<dbReference type="InterPro" id="IPR010920">
    <property type="entry name" value="LSM_dom_sf"/>
</dbReference>
<dbReference type="InterPro" id="IPR011066">
    <property type="entry name" value="MscS_channel_C_sf"/>
</dbReference>
<proteinExistence type="inferred from homology"/>
<keyword evidence="5 7" id="KW-1133">Transmembrane helix</keyword>
<feature type="transmembrane region" description="Helical" evidence="7">
    <location>
        <begin position="145"/>
        <end position="163"/>
    </location>
</feature>
<evidence type="ECO:0000256" key="3">
    <source>
        <dbReference type="ARBA" id="ARBA00022475"/>
    </source>
</evidence>
<feature type="transmembrane region" description="Helical" evidence="7">
    <location>
        <begin position="169"/>
        <end position="188"/>
    </location>
</feature>
<evidence type="ECO:0000313" key="11">
    <source>
        <dbReference type="Proteomes" id="UP000220836"/>
    </source>
</evidence>
<evidence type="ECO:0000256" key="4">
    <source>
        <dbReference type="ARBA" id="ARBA00022692"/>
    </source>
</evidence>
<dbReference type="Pfam" id="PF21082">
    <property type="entry name" value="MS_channel_3rd"/>
    <property type="match status" value="1"/>
</dbReference>
<feature type="transmembrane region" description="Helical" evidence="7">
    <location>
        <begin position="103"/>
        <end position="124"/>
    </location>
</feature>
<evidence type="ECO:0000256" key="7">
    <source>
        <dbReference type="SAM" id="Phobius"/>
    </source>
</evidence>
<evidence type="ECO:0000256" key="1">
    <source>
        <dbReference type="ARBA" id="ARBA00004651"/>
    </source>
</evidence>
<dbReference type="SUPFAM" id="SSF50182">
    <property type="entry name" value="Sm-like ribonucleoproteins"/>
    <property type="match status" value="1"/>
</dbReference>
<dbReference type="PANTHER" id="PTHR30566">
    <property type="entry name" value="YNAI-RELATED MECHANOSENSITIVE ION CHANNEL"/>
    <property type="match status" value="1"/>
</dbReference>
<keyword evidence="4 7" id="KW-0812">Transmembrane</keyword>
<feature type="transmembrane region" description="Helical" evidence="7">
    <location>
        <begin position="72"/>
        <end position="91"/>
    </location>
</feature>
<feature type="domain" description="Mechanosensitive ion channel MscS" evidence="8">
    <location>
        <begin position="186"/>
        <end position="253"/>
    </location>
</feature>
<evidence type="ECO:0000259" key="9">
    <source>
        <dbReference type="Pfam" id="PF21082"/>
    </source>
</evidence>
<name>A0A238KWJ0_9RHOB</name>
<dbReference type="Gene3D" id="1.10.287.1260">
    <property type="match status" value="1"/>
</dbReference>
<dbReference type="AlphaFoldDB" id="A0A238KWJ0"/>
<dbReference type="RefSeq" id="WP_097805930.1">
    <property type="nucleotide sequence ID" value="NZ_FXYH01000014.1"/>
</dbReference>
<comment type="subcellular location">
    <subcellularLocation>
        <location evidence="1">Cell membrane</location>
        <topology evidence="1">Multi-pass membrane protein</topology>
    </subcellularLocation>
</comment>
<keyword evidence="11" id="KW-1185">Reference proteome</keyword>
<accession>A0A238KWJ0</accession>
<dbReference type="OrthoDB" id="9814206at2"/>
<keyword evidence="6 7" id="KW-0472">Membrane</keyword>
<organism evidence="10 11">
    <name type="scientific">Pelagimonas varians</name>
    <dbReference type="NCBI Taxonomy" id="696760"/>
    <lineage>
        <taxon>Bacteria</taxon>
        <taxon>Pseudomonadati</taxon>
        <taxon>Pseudomonadota</taxon>
        <taxon>Alphaproteobacteria</taxon>
        <taxon>Rhodobacterales</taxon>
        <taxon>Roseobacteraceae</taxon>
        <taxon>Pelagimonas</taxon>
    </lineage>
</organism>
<evidence type="ECO:0000256" key="2">
    <source>
        <dbReference type="ARBA" id="ARBA00008017"/>
    </source>
</evidence>
<dbReference type="Pfam" id="PF00924">
    <property type="entry name" value="MS_channel_2nd"/>
    <property type="match status" value="1"/>
</dbReference>
<sequence>MTDDNTWNGIISRLETWFSFADREDVILATLVVLAVFSVRKALAGMVISGLNKMISGLTGGLPENARIDLKNTVSILLVVGAAYVAIELVSLPDFADGFVRRVLASIALIAVFSGWYNLCGPMVSLLGGSKRLGIKIETTWMKSAARFGVILFGIAALLKIWHVDISGAMTGVGVLGAGVAIAAQDLIRNLVAGMNNQSEKRFAAGDVIEIEGNFIGVVEQVDLRSTILRGFDQIPRYIPNSDLSNAVVLNYSQLRNRRVKRSIGFVLSCSAEQIRDVLAALKDHLQSSGDFDLSDGAPQYVNVEGLSNSAISIMFYARTLNADYQNYLDIDERLTLKILEISRQFGATLAYPTQTVELKNSPDQDLLRGSN</sequence>
<dbReference type="SUPFAM" id="SSF82689">
    <property type="entry name" value="Mechanosensitive channel protein MscS (YggB), C-terminal domain"/>
    <property type="match status" value="1"/>
</dbReference>
<dbReference type="Gene3D" id="2.30.30.60">
    <property type="match status" value="1"/>
</dbReference>
<comment type="similarity">
    <text evidence="2">Belongs to the MscS (TC 1.A.23) family.</text>
</comment>
<dbReference type="EMBL" id="FXYH01000014">
    <property type="protein sequence ID" value="SMX47077.1"/>
    <property type="molecule type" value="Genomic_DNA"/>
</dbReference>
<gene>
    <name evidence="10" type="primary">ynaI</name>
    <name evidence="10" type="ORF">PEV8663_03465</name>
</gene>
<keyword evidence="3" id="KW-1003">Cell membrane</keyword>
<evidence type="ECO:0000259" key="8">
    <source>
        <dbReference type="Pfam" id="PF00924"/>
    </source>
</evidence>
<dbReference type="GO" id="GO:0005886">
    <property type="term" value="C:plasma membrane"/>
    <property type="evidence" value="ECO:0007669"/>
    <property type="project" value="UniProtKB-SubCell"/>
</dbReference>